<evidence type="ECO:0000313" key="2">
    <source>
        <dbReference type="EMBL" id="AXY23651.1"/>
    </source>
</evidence>
<dbReference type="Pfam" id="PF13586">
    <property type="entry name" value="DDE_Tnp_1_2"/>
    <property type="match status" value="1"/>
</dbReference>
<dbReference type="PANTHER" id="PTHR30007">
    <property type="entry name" value="PHP DOMAIN PROTEIN"/>
    <property type="match status" value="1"/>
</dbReference>
<keyword evidence="3" id="KW-1185">Reference proteome</keyword>
<dbReference type="PANTHER" id="PTHR30007:SF1">
    <property type="entry name" value="BLR1914 PROTEIN"/>
    <property type="match status" value="1"/>
</dbReference>
<sequence length="111" mass="13480">MTPRRLLADKGYDSDRIRENLLFRGILPVIPPRSNRTEDIPCDFRRYRDRNRIERMFNKLKQFRRIATRYDKTRKSFLAFLNLAAVKLWLPSFVNRTWHMTIQLIQIPDLS</sequence>
<evidence type="ECO:0000313" key="3">
    <source>
        <dbReference type="Proteomes" id="UP000264120"/>
    </source>
</evidence>
<organism evidence="2 3">
    <name type="scientific">Komagataeibacter saccharivorans</name>
    <dbReference type="NCBI Taxonomy" id="265959"/>
    <lineage>
        <taxon>Bacteria</taxon>
        <taxon>Pseudomonadati</taxon>
        <taxon>Pseudomonadota</taxon>
        <taxon>Alphaproteobacteria</taxon>
        <taxon>Acetobacterales</taxon>
        <taxon>Acetobacteraceae</taxon>
        <taxon>Komagataeibacter</taxon>
    </lineage>
</organism>
<dbReference type="EMBL" id="CP023036">
    <property type="protein sequence ID" value="AXY23651.1"/>
    <property type="molecule type" value="Genomic_DNA"/>
</dbReference>
<dbReference type="AlphaFoldDB" id="A0A347WFK8"/>
<dbReference type="Proteomes" id="UP000264120">
    <property type="component" value="Chromosome"/>
</dbReference>
<accession>A0A347WFK8</accession>
<feature type="domain" description="Transposase DDE" evidence="1">
    <location>
        <begin position="7"/>
        <end position="90"/>
    </location>
</feature>
<dbReference type="KEGG" id="ksc:CD178_02905"/>
<evidence type="ECO:0000259" key="1">
    <source>
        <dbReference type="Pfam" id="PF13586"/>
    </source>
</evidence>
<protein>
    <submittedName>
        <fullName evidence="2">Transposase DDE domain protein</fullName>
    </submittedName>
</protein>
<gene>
    <name evidence="2" type="ORF">CD178_02905</name>
</gene>
<reference evidence="2 3" key="1">
    <citation type="submission" date="2017-08" db="EMBL/GenBank/DDBJ databases">
        <title>Complete genome sequence of Gluconacetobacter saccharivorans CV1 isolated from Fermented Vinegar.</title>
        <authorList>
            <person name="Kim S.-Y."/>
        </authorList>
    </citation>
    <scope>NUCLEOTIDE SEQUENCE [LARGE SCALE GENOMIC DNA]</scope>
    <source>
        <strain evidence="2 3">CV1</strain>
    </source>
</reference>
<dbReference type="InterPro" id="IPR025668">
    <property type="entry name" value="Tnp_DDE_dom"/>
</dbReference>
<proteinExistence type="predicted"/>
<name>A0A347WFK8_9PROT</name>